<evidence type="ECO:0000313" key="2">
    <source>
        <dbReference type="Proteomes" id="UP000011761"/>
    </source>
</evidence>
<dbReference type="RefSeq" id="XP_007673988.1">
    <property type="nucleotide sequence ID" value="XM_007675798.1"/>
</dbReference>
<dbReference type="GeneID" id="19113490"/>
<protein>
    <submittedName>
        <fullName evidence="1">Uncharacterized protein</fullName>
    </submittedName>
</protein>
<evidence type="ECO:0000313" key="1">
    <source>
        <dbReference type="EMBL" id="EMC98875.1"/>
    </source>
</evidence>
<dbReference type="KEGG" id="bcom:BAUCODRAFT_382879"/>
<keyword evidence="2" id="KW-1185">Reference proteome</keyword>
<dbReference type="Proteomes" id="UP000011761">
    <property type="component" value="Unassembled WGS sequence"/>
</dbReference>
<dbReference type="HOGENOM" id="CLU_2222750_0_0_1"/>
<organism evidence="1 2">
    <name type="scientific">Baudoinia panamericana (strain UAMH 10762)</name>
    <name type="common">Angels' share fungus</name>
    <name type="synonym">Baudoinia compniacensis (strain UAMH 10762)</name>
    <dbReference type="NCBI Taxonomy" id="717646"/>
    <lineage>
        <taxon>Eukaryota</taxon>
        <taxon>Fungi</taxon>
        <taxon>Dikarya</taxon>
        <taxon>Ascomycota</taxon>
        <taxon>Pezizomycotina</taxon>
        <taxon>Dothideomycetes</taxon>
        <taxon>Dothideomycetidae</taxon>
        <taxon>Mycosphaerellales</taxon>
        <taxon>Teratosphaeriaceae</taxon>
        <taxon>Baudoinia</taxon>
    </lineage>
</organism>
<gene>
    <name evidence="1" type="ORF">BAUCODRAFT_382879</name>
</gene>
<sequence length="106" mass="11839">MTFQVPRIPLETVTPSHQSGLLSVNRLNPRQQTCVPIPSPSPRVISTSNDNFVGRFPPCARSARRGNMSRVMPVAVWGGVSPRRLWDASGRTWSNRTRLCVLLEEV</sequence>
<accession>M2NIF7</accession>
<reference evidence="1 2" key="1">
    <citation type="journal article" date="2012" name="PLoS Pathog.">
        <title>Diverse lifestyles and strategies of plant pathogenesis encoded in the genomes of eighteen Dothideomycetes fungi.</title>
        <authorList>
            <person name="Ohm R.A."/>
            <person name="Feau N."/>
            <person name="Henrissat B."/>
            <person name="Schoch C.L."/>
            <person name="Horwitz B.A."/>
            <person name="Barry K.W."/>
            <person name="Condon B.J."/>
            <person name="Copeland A.C."/>
            <person name="Dhillon B."/>
            <person name="Glaser F."/>
            <person name="Hesse C.N."/>
            <person name="Kosti I."/>
            <person name="LaButti K."/>
            <person name="Lindquist E.A."/>
            <person name="Lucas S."/>
            <person name="Salamov A.A."/>
            <person name="Bradshaw R.E."/>
            <person name="Ciuffetti L."/>
            <person name="Hamelin R.C."/>
            <person name="Kema G.H.J."/>
            <person name="Lawrence C."/>
            <person name="Scott J.A."/>
            <person name="Spatafora J.W."/>
            <person name="Turgeon B.G."/>
            <person name="de Wit P.J.G.M."/>
            <person name="Zhong S."/>
            <person name="Goodwin S.B."/>
            <person name="Grigoriev I.V."/>
        </authorList>
    </citation>
    <scope>NUCLEOTIDE SEQUENCE [LARGE SCALE GENOMIC DNA]</scope>
    <source>
        <strain evidence="1 2">UAMH 10762</strain>
    </source>
</reference>
<proteinExistence type="predicted"/>
<dbReference type="AlphaFoldDB" id="M2NIF7"/>
<dbReference type="EMBL" id="KB445552">
    <property type="protein sequence ID" value="EMC98875.1"/>
    <property type="molecule type" value="Genomic_DNA"/>
</dbReference>
<name>M2NIF7_BAUPA</name>